<comment type="caution">
    <text evidence="1">The sequence shown here is derived from an EMBL/GenBank/DDBJ whole genome shotgun (WGS) entry which is preliminary data.</text>
</comment>
<dbReference type="EMBL" id="BGZK01000204">
    <property type="protein sequence ID" value="GBP28245.1"/>
    <property type="molecule type" value="Genomic_DNA"/>
</dbReference>
<dbReference type="AlphaFoldDB" id="A0A4C1UP90"/>
<sequence length="172" mass="19344">MPTGPFPFVNLVYKATMNNGVPFVLRCRVITQTSRFRSMSRSLFDTFLVSAPDSAPRLVCNFDFVTDLDSNLNEARVNDSMKMEFQGPLMLPSNLARIGDNAIAPSLTELELRTVNDSSFNECRLTCAVNATHYPRNSRYDNNERAAPTLPCSGLIHAALRECRCFIQPIRF</sequence>
<accession>A0A4C1UP90</accession>
<reference evidence="1 2" key="1">
    <citation type="journal article" date="2019" name="Commun. Biol.">
        <title>The bagworm genome reveals a unique fibroin gene that provides high tensile strength.</title>
        <authorList>
            <person name="Kono N."/>
            <person name="Nakamura H."/>
            <person name="Ohtoshi R."/>
            <person name="Tomita M."/>
            <person name="Numata K."/>
            <person name="Arakawa K."/>
        </authorList>
    </citation>
    <scope>NUCLEOTIDE SEQUENCE [LARGE SCALE GENOMIC DNA]</scope>
</reference>
<proteinExistence type="predicted"/>
<dbReference type="Proteomes" id="UP000299102">
    <property type="component" value="Unassembled WGS sequence"/>
</dbReference>
<gene>
    <name evidence="1" type="ORF">EVAR_19094_1</name>
</gene>
<protein>
    <submittedName>
        <fullName evidence="1">Uncharacterized protein</fullName>
    </submittedName>
</protein>
<evidence type="ECO:0000313" key="2">
    <source>
        <dbReference type="Proteomes" id="UP000299102"/>
    </source>
</evidence>
<name>A0A4C1UP90_EUMVA</name>
<keyword evidence="2" id="KW-1185">Reference proteome</keyword>
<organism evidence="1 2">
    <name type="scientific">Eumeta variegata</name>
    <name type="common">Bagworm moth</name>
    <name type="synonym">Eumeta japonica</name>
    <dbReference type="NCBI Taxonomy" id="151549"/>
    <lineage>
        <taxon>Eukaryota</taxon>
        <taxon>Metazoa</taxon>
        <taxon>Ecdysozoa</taxon>
        <taxon>Arthropoda</taxon>
        <taxon>Hexapoda</taxon>
        <taxon>Insecta</taxon>
        <taxon>Pterygota</taxon>
        <taxon>Neoptera</taxon>
        <taxon>Endopterygota</taxon>
        <taxon>Lepidoptera</taxon>
        <taxon>Glossata</taxon>
        <taxon>Ditrysia</taxon>
        <taxon>Tineoidea</taxon>
        <taxon>Psychidae</taxon>
        <taxon>Oiketicinae</taxon>
        <taxon>Eumeta</taxon>
    </lineage>
</organism>
<evidence type="ECO:0000313" key="1">
    <source>
        <dbReference type="EMBL" id="GBP28245.1"/>
    </source>
</evidence>